<protein>
    <submittedName>
        <fullName evidence="2">Uncharacterized protein</fullName>
    </submittedName>
</protein>
<evidence type="ECO:0000256" key="1">
    <source>
        <dbReference type="SAM" id="Coils"/>
    </source>
</evidence>
<dbReference type="EMBL" id="JXTB01000081">
    <property type="protein sequence ID" value="PON66199.1"/>
    <property type="molecule type" value="Genomic_DNA"/>
</dbReference>
<organism evidence="2 3">
    <name type="scientific">Parasponia andersonii</name>
    <name type="common">Sponia andersonii</name>
    <dbReference type="NCBI Taxonomy" id="3476"/>
    <lineage>
        <taxon>Eukaryota</taxon>
        <taxon>Viridiplantae</taxon>
        <taxon>Streptophyta</taxon>
        <taxon>Embryophyta</taxon>
        <taxon>Tracheophyta</taxon>
        <taxon>Spermatophyta</taxon>
        <taxon>Magnoliopsida</taxon>
        <taxon>eudicotyledons</taxon>
        <taxon>Gunneridae</taxon>
        <taxon>Pentapetalae</taxon>
        <taxon>rosids</taxon>
        <taxon>fabids</taxon>
        <taxon>Rosales</taxon>
        <taxon>Cannabaceae</taxon>
        <taxon>Parasponia</taxon>
    </lineage>
</organism>
<feature type="non-terminal residue" evidence="2">
    <location>
        <position position="1"/>
    </location>
</feature>
<feature type="coiled-coil region" evidence="1">
    <location>
        <begin position="278"/>
        <end position="305"/>
    </location>
</feature>
<dbReference type="GO" id="GO:0048367">
    <property type="term" value="P:shoot system development"/>
    <property type="evidence" value="ECO:0007669"/>
    <property type="project" value="InterPro"/>
</dbReference>
<dbReference type="PANTHER" id="PTHR33070:SF129">
    <property type="entry name" value="DUF241 DOMAIN PROTEIN"/>
    <property type="match status" value="1"/>
</dbReference>
<dbReference type="Proteomes" id="UP000237105">
    <property type="component" value="Unassembled WGS sequence"/>
</dbReference>
<proteinExistence type="predicted"/>
<dbReference type="AlphaFoldDB" id="A0A2P5CYS6"/>
<accession>A0A2P5CYS6</accession>
<evidence type="ECO:0000313" key="2">
    <source>
        <dbReference type="EMBL" id="PON66199.1"/>
    </source>
</evidence>
<name>A0A2P5CYS6_PARAD</name>
<keyword evidence="3" id="KW-1185">Reference proteome</keyword>
<dbReference type="PANTHER" id="PTHR33070">
    <property type="entry name" value="OS06G0725500 PROTEIN"/>
    <property type="match status" value="1"/>
</dbReference>
<evidence type="ECO:0000313" key="3">
    <source>
        <dbReference type="Proteomes" id="UP000237105"/>
    </source>
</evidence>
<dbReference type="OrthoDB" id="1701699at2759"/>
<dbReference type="GO" id="GO:0048364">
    <property type="term" value="P:root development"/>
    <property type="evidence" value="ECO:0007669"/>
    <property type="project" value="InterPro"/>
</dbReference>
<reference evidence="3" key="1">
    <citation type="submission" date="2016-06" db="EMBL/GenBank/DDBJ databases">
        <title>Parallel loss of symbiosis genes in relatives of nitrogen-fixing non-legume Parasponia.</title>
        <authorList>
            <person name="Van Velzen R."/>
            <person name="Holmer R."/>
            <person name="Bu F."/>
            <person name="Rutten L."/>
            <person name="Van Zeijl A."/>
            <person name="Liu W."/>
            <person name="Santuari L."/>
            <person name="Cao Q."/>
            <person name="Sharma T."/>
            <person name="Shen D."/>
            <person name="Roswanjaya Y."/>
            <person name="Wardhani T."/>
            <person name="Kalhor M.S."/>
            <person name="Jansen J."/>
            <person name="Van den Hoogen J."/>
            <person name="Gungor B."/>
            <person name="Hartog M."/>
            <person name="Hontelez J."/>
            <person name="Verver J."/>
            <person name="Yang W.-C."/>
            <person name="Schijlen E."/>
            <person name="Repin R."/>
            <person name="Schilthuizen M."/>
            <person name="Schranz E."/>
            <person name="Heidstra R."/>
            <person name="Miyata K."/>
            <person name="Fedorova E."/>
            <person name="Kohlen W."/>
            <person name="Bisseling T."/>
            <person name="Smit S."/>
            <person name="Geurts R."/>
        </authorList>
    </citation>
    <scope>NUCLEOTIDE SEQUENCE [LARGE SCALE GENOMIC DNA]</scope>
    <source>
        <strain evidence="3">cv. WU1-14</strain>
    </source>
</reference>
<dbReference type="InterPro" id="IPR004320">
    <property type="entry name" value="BPS1_pln"/>
</dbReference>
<sequence>SKTQLRIQLQGHPIPSLRNKTPMADSKSQYHVRSHSFPTKPHPLFQQCEEHLCKLGASNATSSSSISHKLSGLEHLHDCVEKLLQLPLTQQALVKGRQEKWVDQVVDGSLRLLDICSAAKDAVLHTKECAREIQSTMRRRRAAEASLENEIRKYSASRKVVKKAIQKALGSLKGVESRISSSPSNKDDSETMALASVLKEVEKATLAVFESLLSFVSGTKSQSKLSSWSLASKLLTQSKRVGCEEEERVANEFEKVDSVLQIVIQYSTSKSDKCPSNNDNVQTDLRNLELCIQNFEERLERLFRRLIKTRVSLLNILNN</sequence>
<gene>
    <name evidence="2" type="ORF">PanWU01x14_110650</name>
</gene>
<dbReference type="Pfam" id="PF03087">
    <property type="entry name" value="BPS1"/>
    <property type="match status" value="1"/>
</dbReference>
<comment type="caution">
    <text evidence="2">The sequence shown here is derived from an EMBL/GenBank/DDBJ whole genome shotgun (WGS) entry which is preliminary data.</text>
</comment>
<dbReference type="STRING" id="3476.A0A2P5CYS6"/>
<keyword evidence="1" id="KW-0175">Coiled coil</keyword>